<protein>
    <submittedName>
        <fullName evidence="1">Uncharacterized protein</fullName>
    </submittedName>
</protein>
<dbReference type="AlphaFoldDB" id="A0A8S2ZI16"/>
<evidence type="ECO:0000313" key="3">
    <source>
        <dbReference type="EMBL" id="CAF4918209.1"/>
    </source>
</evidence>
<gene>
    <name evidence="1" type="ORF">BYL167_LOCUS41365</name>
    <name evidence="2" type="ORF">GIL414_LOCUS52357</name>
    <name evidence="3" type="ORF">SMN809_LOCUS52565</name>
</gene>
<organism evidence="1 4">
    <name type="scientific">Rotaria magnacalcarata</name>
    <dbReference type="NCBI Taxonomy" id="392030"/>
    <lineage>
        <taxon>Eukaryota</taxon>
        <taxon>Metazoa</taxon>
        <taxon>Spiralia</taxon>
        <taxon>Gnathifera</taxon>
        <taxon>Rotifera</taxon>
        <taxon>Eurotatoria</taxon>
        <taxon>Bdelloidea</taxon>
        <taxon>Philodinida</taxon>
        <taxon>Philodinidae</taxon>
        <taxon>Rotaria</taxon>
    </lineage>
</organism>
<evidence type="ECO:0000313" key="1">
    <source>
        <dbReference type="EMBL" id="CAF4630960.1"/>
    </source>
</evidence>
<dbReference type="EMBL" id="CAJOBJ010179198">
    <property type="protein sequence ID" value="CAF4911792.1"/>
    <property type="molecule type" value="Genomic_DNA"/>
</dbReference>
<evidence type="ECO:0000313" key="4">
    <source>
        <dbReference type="Proteomes" id="UP000681967"/>
    </source>
</evidence>
<dbReference type="Proteomes" id="UP000681967">
    <property type="component" value="Unassembled WGS sequence"/>
</dbReference>
<dbReference type="EMBL" id="CAJOBH010104799">
    <property type="protein sequence ID" value="CAF4630960.1"/>
    <property type="molecule type" value="Genomic_DNA"/>
</dbReference>
<sequence length="43" mass="4763">MAPFNSLLPPPPPPSIIYQAPINIYPQYPPWIPVALLYANETG</sequence>
<name>A0A8S2ZI16_9BILA</name>
<reference evidence="1" key="1">
    <citation type="submission" date="2021-02" db="EMBL/GenBank/DDBJ databases">
        <authorList>
            <person name="Nowell W R."/>
        </authorList>
    </citation>
    <scope>NUCLEOTIDE SEQUENCE</scope>
</reference>
<feature type="non-terminal residue" evidence="1">
    <location>
        <position position="43"/>
    </location>
</feature>
<dbReference type="Proteomes" id="UP000676336">
    <property type="component" value="Unassembled WGS sequence"/>
</dbReference>
<evidence type="ECO:0000313" key="2">
    <source>
        <dbReference type="EMBL" id="CAF4911792.1"/>
    </source>
</evidence>
<comment type="caution">
    <text evidence="1">The sequence shown here is derived from an EMBL/GenBank/DDBJ whole genome shotgun (WGS) entry which is preliminary data.</text>
</comment>
<dbReference type="EMBL" id="CAJOBI010178895">
    <property type="protein sequence ID" value="CAF4918209.1"/>
    <property type="molecule type" value="Genomic_DNA"/>
</dbReference>
<accession>A0A8S2ZI16</accession>
<dbReference type="Proteomes" id="UP000681720">
    <property type="component" value="Unassembled WGS sequence"/>
</dbReference>
<proteinExistence type="predicted"/>